<dbReference type="InterPro" id="IPR007527">
    <property type="entry name" value="Znf_SWIM"/>
</dbReference>
<accession>A0A444WXH4</accession>
<dbReference type="PROSITE" id="PS50966">
    <property type="entry name" value="ZF_SWIM"/>
    <property type="match status" value="1"/>
</dbReference>
<protein>
    <recommendedName>
        <fullName evidence="2">SWIM-type domain-containing protein</fullName>
    </recommendedName>
</protein>
<dbReference type="AlphaFoldDB" id="A0A444WXH4"/>
<keyword evidence="1" id="KW-0479">Metal-binding</keyword>
<evidence type="ECO:0000313" key="4">
    <source>
        <dbReference type="Proteomes" id="UP000289738"/>
    </source>
</evidence>
<keyword evidence="4" id="KW-1185">Reference proteome</keyword>
<evidence type="ECO:0000256" key="1">
    <source>
        <dbReference type="PROSITE-ProRule" id="PRU00325"/>
    </source>
</evidence>
<proteinExistence type="predicted"/>
<feature type="domain" description="SWIM-type" evidence="2">
    <location>
        <begin position="46"/>
        <end position="82"/>
    </location>
</feature>
<comment type="caution">
    <text evidence="3">The sequence shown here is derived from an EMBL/GenBank/DDBJ whole genome shotgun (WGS) entry which is preliminary data.</text>
</comment>
<reference evidence="3 4" key="1">
    <citation type="submission" date="2019-01" db="EMBL/GenBank/DDBJ databases">
        <title>Sequencing of cultivated peanut Arachis hypogaea provides insights into genome evolution and oil improvement.</title>
        <authorList>
            <person name="Chen X."/>
        </authorList>
    </citation>
    <scope>NUCLEOTIDE SEQUENCE [LARGE SCALE GENOMIC DNA]</scope>
    <source>
        <strain evidence="4">cv. Fuhuasheng</strain>
        <tissue evidence="3">Leaves</tissue>
    </source>
</reference>
<dbReference type="EMBL" id="SDMP01000020">
    <property type="protein sequence ID" value="RYQ82148.1"/>
    <property type="molecule type" value="Genomic_DNA"/>
</dbReference>
<keyword evidence="1" id="KW-0862">Zinc</keyword>
<dbReference type="Proteomes" id="UP000289738">
    <property type="component" value="Chromosome B10"/>
</dbReference>
<keyword evidence="1" id="KW-0863">Zinc-finger</keyword>
<evidence type="ECO:0000259" key="2">
    <source>
        <dbReference type="PROSITE" id="PS50966"/>
    </source>
</evidence>
<dbReference type="GO" id="GO:0008270">
    <property type="term" value="F:zinc ion binding"/>
    <property type="evidence" value="ECO:0007669"/>
    <property type="project" value="UniProtKB-KW"/>
</dbReference>
<name>A0A444WXH4_ARAHY</name>
<evidence type="ECO:0000313" key="3">
    <source>
        <dbReference type="EMBL" id="RYQ82148.1"/>
    </source>
</evidence>
<sequence>MFRDVQDQFIKKADCIISSINHHGSSIVCEVDQQRMVFDMLVYSRYQVVYCLQSSEVQCDYFMFQSDGILCYHILAILLHFCCPHNTFYPDGVRMLVRDTHTSGVS</sequence>
<gene>
    <name evidence="3" type="ORF">Ahy_B10g100749</name>
</gene>
<organism evidence="3 4">
    <name type="scientific">Arachis hypogaea</name>
    <name type="common">Peanut</name>
    <dbReference type="NCBI Taxonomy" id="3818"/>
    <lineage>
        <taxon>Eukaryota</taxon>
        <taxon>Viridiplantae</taxon>
        <taxon>Streptophyta</taxon>
        <taxon>Embryophyta</taxon>
        <taxon>Tracheophyta</taxon>
        <taxon>Spermatophyta</taxon>
        <taxon>Magnoliopsida</taxon>
        <taxon>eudicotyledons</taxon>
        <taxon>Gunneridae</taxon>
        <taxon>Pentapetalae</taxon>
        <taxon>rosids</taxon>
        <taxon>fabids</taxon>
        <taxon>Fabales</taxon>
        <taxon>Fabaceae</taxon>
        <taxon>Papilionoideae</taxon>
        <taxon>50 kb inversion clade</taxon>
        <taxon>dalbergioids sensu lato</taxon>
        <taxon>Dalbergieae</taxon>
        <taxon>Pterocarpus clade</taxon>
        <taxon>Arachis</taxon>
    </lineage>
</organism>